<dbReference type="GO" id="GO:0004683">
    <property type="term" value="F:calcium/calmodulin-dependent protein kinase activity"/>
    <property type="evidence" value="ECO:0007669"/>
    <property type="project" value="UniProtKB-EC"/>
</dbReference>
<dbReference type="Proteomes" id="UP001479436">
    <property type="component" value="Unassembled WGS sequence"/>
</dbReference>
<dbReference type="CDD" id="cd05117">
    <property type="entry name" value="STKc_CAMK"/>
    <property type="match status" value="1"/>
</dbReference>
<reference evidence="2 3" key="1">
    <citation type="submission" date="2023-04" db="EMBL/GenBank/DDBJ databases">
        <title>Genome of Basidiobolus ranarum AG-B5.</title>
        <authorList>
            <person name="Stajich J.E."/>
            <person name="Carter-House D."/>
            <person name="Gryganskyi A."/>
        </authorList>
    </citation>
    <scope>NUCLEOTIDE SEQUENCE [LARGE SCALE GENOMIC DNA]</scope>
    <source>
        <strain evidence="2 3">AG-B5</strain>
    </source>
</reference>
<accession>A0ABR2VQV1</accession>
<dbReference type="Gene3D" id="3.30.200.20">
    <property type="entry name" value="Phosphorylase Kinase, domain 1"/>
    <property type="match status" value="1"/>
</dbReference>
<evidence type="ECO:0000313" key="3">
    <source>
        <dbReference type="Proteomes" id="UP001479436"/>
    </source>
</evidence>
<sequence>MRENPAAIRNEITILKRISQGHRNILSLVDYFETVENVYLVTDLAVGGELFDRICEQGCYYEKDAAEVARTITSAVAYLHEHGVIHRDLKPENLLFRANDEQADLLIADFGISKIIEDDTCSNSLKTMSGTVNYMAPEVMNGVGHGKPVDMWAIGVIAYILLCGYFPFTGSSENEELHAILNGKYSFTPGEYWNDISDNAKDFIRRLLVVDPEKRMTVKEALEHPWLVDIKHGEAGVTAPLNISENIRNNFNARNTFRKAVDRVKMVNRFRSLSHSSSSSAEEINLKTTVTVLDDH</sequence>
<dbReference type="PROSITE" id="PS00108">
    <property type="entry name" value="PROTEIN_KINASE_ST"/>
    <property type="match status" value="1"/>
</dbReference>
<gene>
    <name evidence="2" type="primary">cmk1_6</name>
    <name evidence="2" type="ORF">K7432_013375</name>
</gene>
<feature type="domain" description="Protein kinase" evidence="1">
    <location>
        <begin position="1"/>
        <end position="227"/>
    </location>
</feature>
<dbReference type="InterPro" id="IPR011009">
    <property type="entry name" value="Kinase-like_dom_sf"/>
</dbReference>
<keyword evidence="2" id="KW-0808">Transferase</keyword>
<dbReference type="Pfam" id="PF00069">
    <property type="entry name" value="Pkinase"/>
    <property type="match status" value="1"/>
</dbReference>
<keyword evidence="3" id="KW-1185">Reference proteome</keyword>
<dbReference type="EMBL" id="JASJQH010008186">
    <property type="protein sequence ID" value="KAK9694552.1"/>
    <property type="molecule type" value="Genomic_DNA"/>
</dbReference>
<name>A0ABR2VQV1_9FUNG</name>
<evidence type="ECO:0000313" key="2">
    <source>
        <dbReference type="EMBL" id="KAK9694552.1"/>
    </source>
</evidence>
<proteinExistence type="predicted"/>
<dbReference type="SMART" id="SM00220">
    <property type="entry name" value="S_TKc"/>
    <property type="match status" value="1"/>
</dbReference>
<dbReference type="InterPro" id="IPR008271">
    <property type="entry name" value="Ser/Thr_kinase_AS"/>
</dbReference>
<protein>
    <submittedName>
        <fullName evidence="2">Calcium/calmodulin-dependent protein kinase type I</fullName>
        <ecNumber evidence="2">2.7.11.17</ecNumber>
    </submittedName>
</protein>
<dbReference type="PROSITE" id="PS50011">
    <property type="entry name" value="PROTEIN_KINASE_DOM"/>
    <property type="match status" value="1"/>
</dbReference>
<organism evidence="2 3">
    <name type="scientific">Basidiobolus ranarum</name>
    <dbReference type="NCBI Taxonomy" id="34480"/>
    <lineage>
        <taxon>Eukaryota</taxon>
        <taxon>Fungi</taxon>
        <taxon>Fungi incertae sedis</taxon>
        <taxon>Zoopagomycota</taxon>
        <taxon>Entomophthoromycotina</taxon>
        <taxon>Basidiobolomycetes</taxon>
        <taxon>Basidiobolales</taxon>
        <taxon>Basidiobolaceae</taxon>
        <taxon>Basidiobolus</taxon>
    </lineage>
</organism>
<keyword evidence="2" id="KW-0418">Kinase</keyword>
<dbReference type="PANTHER" id="PTHR24347">
    <property type="entry name" value="SERINE/THREONINE-PROTEIN KINASE"/>
    <property type="match status" value="1"/>
</dbReference>
<dbReference type="Gene3D" id="1.10.510.10">
    <property type="entry name" value="Transferase(Phosphotransferase) domain 1"/>
    <property type="match status" value="1"/>
</dbReference>
<comment type="caution">
    <text evidence="2">The sequence shown here is derived from an EMBL/GenBank/DDBJ whole genome shotgun (WGS) entry which is preliminary data.</text>
</comment>
<dbReference type="EC" id="2.7.11.17" evidence="2"/>
<dbReference type="SUPFAM" id="SSF56112">
    <property type="entry name" value="Protein kinase-like (PK-like)"/>
    <property type="match status" value="1"/>
</dbReference>
<dbReference type="InterPro" id="IPR000719">
    <property type="entry name" value="Prot_kinase_dom"/>
</dbReference>
<evidence type="ECO:0000259" key="1">
    <source>
        <dbReference type="PROSITE" id="PS50011"/>
    </source>
</evidence>